<reference evidence="4" key="1">
    <citation type="submission" date="2013-10" db="EMBL/GenBank/DDBJ databases">
        <title>Genomic analysis of the causative agents of coccidiosis in chickens.</title>
        <authorList>
            <person name="Reid A.J."/>
            <person name="Blake D."/>
            <person name="Billington K."/>
            <person name="Browne H."/>
            <person name="Dunn M."/>
            <person name="Hung S."/>
            <person name="Kawahara F."/>
            <person name="Miranda-Saavedra D."/>
            <person name="Mourier T."/>
            <person name="Nagra H."/>
            <person name="Otto T.D."/>
            <person name="Rawlings N."/>
            <person name="Sanchez A."/>
            <person name="Sanders M."/>
            <person name="Subramaniam C."/>
            <person name="Tay Y."/>
            <person name="Dear P."/>
            <person name="Doerig C."/>
            <person name="Gruber A."/>
            <person name="Parkinson J."/>
            <person name="Shirley M."/>
            <person name="Wan K.L."/>
            <person name="Berriman M."/>
            <person name="Tomley F."/>
            <person name="Pain A."/>
        </authorList>
    </citation>
    <scope>NUCLEOTIDE SEQUENCE [LARGE SCALE GENOMIC DNA]</scope>
    <source>
        <strain evidence="4">Houghton</strain>
    </source>
</reference>
<dbReference type="GO" id="GO:0006631">
    <property type="term" value="P:fatty acid metabolic process"/>
    <property type="evidence" value="ECO:0007669"/>
    <property type="project" value="InterPro"/>
</dbReference>
<evidence type="ECO:0000313" key="5">
    <source>
        <dbReference type="Proteomes" id="UP000030744"/>
    </source>
</evidence>
<dbReference type="InterPro" id="IPR013328">
    <property type="entry name" value="6PGD_dom2"/>
</dbReference>
<accession>U6JRU0</accession>
<evidence type="ECO:0000259" key="3">
    <source>
        <dbReference type="Pfam" id="PF02737"/>
    </source>
</evidence>
<proteinExistence type="predicted"/>
<dbReference type="OrthoDB" id="5958943at2759"/>
<protein>
    <submittedName>
        <fullName evidence="4">AAEL002842-PA, related</fullName>
    </submittedName>
</protein>
<dbReference type="Gene3D" id="1.10.1040.10">
    <property type="entry name" value="N-(1-d-carboxylethyl)-l-norvaline Dehydrogenase, domain 2"/>
    <property type="match status" value="1"/>
</dbReference>
<sequence length="434" mass="47796">MLLPPQLLRAARRRVGSSCGRHLFPALCNHQHQQQHNRLYGIYRSSRCVHTEVCAGKEEEKGALSDLESELVVVGCGQMGTGIALTAARHLAGTRVTLLDISKTQLQRGRKFSELWVQKEVGKGKLEPAAAESLLQRLSFIFLDPEVLISLDASAAPEAVRRSTFCLESASENLAIKRNIFALLDSAAPPTAVLATNTSSISITKIAAATRSPHRVIGMHFMNPVPVMPLVEIISGLDTDENTKLRTEQLAFQMKKTTAHALDRPGFVANRLLMPYLNEAVFALQVNEDVCLAILRVLHSELGDSKYRPAEQLAFQMKKTTAHALDRPGFVANRLLMPYLNEAVFALQEGISSAEDIDRIMRLGANMPMGPLELADFIGLDVCLAILRVLHSELGDSKYRPAPLLTQYVDAGYLGRKSGRGFYEYANRQTGLLK</sequence>
<dbReference type="SUPFAM" id="SSF51735">
    <property type="entry name" value="NAD(P)-binding Rossmann-fold domains"/>
    <property type="match status" value="1"/>
</dbReference>
<dbReference type="VEuPathDB" id="ToxoDB:EMH_0032590"/>
<dbReference type="PANTHER" id="PTHR48075:SF5">
    <property type="entry name" value="3-HYDROXYBUTYRYL-COA DEHYDROGENASE"/>
    <property type="match status" value="1"/>
</dbReference>
<evidence type="ECO:0000259" key="2">
    <source>
        <dbReference type="Pfam" id="PF00725"/>
    </source>
</evidence>
<name>U6JRU0_9EIME</name>
<dbReference type="Gene3D" id="3.40.50.720">
    <property type="entry name" value="NAD(P)-binding Rossmann-like Domain"/>
    <property type="match status" value="1"/>
</dbReference>
<reference evidence="4" key="2">
    <citation type="submission" date="2013-10" db="EMBL/GenBank/DDBJ databases">
        <authorList>
            <person name="Aslett M."/>
        </authorList>
    </citation>
    <scope>NUCLEOTIDE SEQUENCE [LARGE SCALE GENOMIC DNA]</scope>
    <source>
        <strain evidence="4">Houghton</strain>
    </source>
</reference>
<evidence type="ECO:0000313" key="4">
    <source>
        <dbReference type="EMBL" id="CDJ27526.1"/>
    </source>
</evidence>
<dbReference type="InterPro" id="IPR006176">
    <property type="entry name" value="3-OHacyl-CoA_DH_NAD-bd"/>
</dbReference>
<dbReference type="Pfam" id="PF02737">
    <property type="entry name" value="3HCDH_N"/>
    <property type="match status" value="1"/>
</dbReference>
<feature type="domain" description="3-hydroxyacyl-CoA dehydrogenase NAD binding" evidence="3">
    <location>
        <begin position="72"/>
        <end position="260"/>
    </location>
</feature>
<dbReference type="PANTHER" id="PTHR48075">
    <property type="entry name" value="3-HYDROXYACYL-COA DEHYDROGENASE FAMILY PROTEIN"/>
    <property type="match status" value="1"/>
</dbReference>
<dbReference type="GO" id="GO:0016616">
    <property type="term" value="F:oxidoreductase activity, acting on the CH-OH group of donors, NAD or NADP as acceptor"/>
    <property type="evidence" value="ECO:0007669"/>
    <property type="project" value="InterPro"/>
</dbReference>
<dbReference type="AlphaFoldDB" id="U6JRU0"/>
<organism evidence="4 5">
    <name type="scientific">Eimeria mitis</name>
    <dbReference type="NCBI Taxonomy" id="44415"/>
    <lineage>
        <taxon>Eukaryota</taxon>
        <taxon>Sar</taxon>
        <taxon>Alveolata</taxon>
        <taxon>Apicomplexa</taxon>
        <taxon>Conoidasida</taxon>
        <taxon>Coccidia</taxon>
        <taxon>Eucoccidiorida</taxon>
        <taxon>Eimeriorina</taxon>
        <taxon>Eimeriidae</taxon>
        <taxon>Eimeria</taxon>
    </lineage>
</organism>
<dbReference type="GO" id="GO:0070403">
    <property type="term" value="F:NAD+ binding"/>
    <property type="evidence" value="ECO:0007669"/>
    <property type="project" value="InterPro"/>
</dbReference>
<gene>
    <name evidence="4" type="ORF">EMH_0032590</name>
</gene>
<keyword evidence="1" id="KW-0560">Oxidoreductase</keyword>
<dbReference type="InterPro" id="IPR036291">
    <property type="entry name" value="NAD(P)-bd_dom_sf"/>
</dbReference>
<dbReference type="InterPro" id="IPR008927">
    <property type="entry name" value="6-PGluconate_DH-like_C_sf"/>
</dbReference>
<dbReference type="Pfam" id="PF00725">
    <property type="entry name" value="3HCDH"/>
    <property type="match status" value="1"/>
</dbReference>
<keyword evidence="5" id="KW-1185">Reference proteome</keyword>
<evidence type="ECO:0000256" key="1">
    <source>
        <dbReference type="ARBA" id="ARBA00023002"/>
    </source>
</evidence>
<dbReference type="GeneID" id="25378068"/>
<dbReference type="RefSeq" id="XP_013350104.1">
    <property type="nucleotide sequence ID" value="XM_013494650.1"/>
</dbReference>
<dbReference type="Proteomes" id="UP000030744">
    <property type="component" value="Unassembled WGS sequence"/>
</dbReference>
<feature type="domain" description="3-hydroxyacyl-CoA dehydrogenase C-terminal" evidence="2">
    <location>
        <begin position="329"/>
        <end position="425"/>
    </location>
</feature>
<dbReference type="InterPro" id="IPR006108">
    <property type="entry name" value="3HC_DH_C"/>
</dbReference>
<dbReference type="SUPFAM" id="SSF48179">
    <property type="entry name" value="6-phosphogluconate dehydrogenase C-terminal domain-like"/>
    <property type="match status" value="1"/>
</dbReference>
<dbReference type="EMBL" id="HG679795">
    <property type="protein sequence ID" value="CDJ27526.1"/>
    <property type="molecule type" value="Genomic_DNA"/>
</dbReference>